<accession>K7MGC1</accession>
<reference evidence="11 12" key="1">
    <citation type="journal article" date="2010" name="Nature">
        <title>Genome sequence of the palaeopolyploid soybean.</title>
        <authorList>
            <person name="Schmutz J."/>
            <person name="Cannon S.B."/>
            <person name="Schlueter J."/>
            <person name="Ma J."/>
            <person name="Mitros T."/>
            <person name="Nelson W."/>
            <person name="Hyten D.L."/>
            <person name="Song Q."/>
            <person name="Thelen J.J."/>
            <person name="Cheng J."/>
            <person name="Xu D."/>
            <person name="Hellsten U."/>
            <person name="May G.D."/>
            <person name="Yu Y."/>
            <person name="Sakurai T."/>
            <person name="Umezawa T."/>
            <person name="Bhattacharyya M.K."/>
            <person name="Sandhu D."/>
            <person name="Valliyodan B."/>
            <person name="Lindquist E."/>
            <person name="Peto M."/>
            <person name="Grant D."/>
            <person name="Shu S."/>
            <person name="Goodstein D."/>
            <person name="Barry K."/>
            <person name="Futrell-Griggs M."/>
            <person name="Abernathy B."/>
            <person name="Du J."/>
            <person name="Tian Z."/>
            <person name="Zhu L."/>
            <person name="Gill N."/>
            <person name="Joshi T."/>
            <person name="Libault M."/>
            <person name="Sethuraman A."/>
            <person name="Zhang X.-C."/>
            <person name="Shinozaki K."/>
            <person name="Nguyen H.T."/>
            <person name="Wing R.A."/>
            <person name="Cregan P."/>
            <person name="Specht J."/>
            <person name="Grimwood J."/>
            <person name="Rokhsar D."/>
            <person name="Stacey G."/>
            <person name="Shoemaker R.C."/>
            <person name="Jackson S.A."/>
        </authorList>
    </citation>
    <scope>NUCLEOTIDE SEQUENCE [LARGE SCALE GENOMIC DNA]</scope>
    <source>
        <strain evidence="12">cv. Williams 82</strain>
        <tissue evidence="11">Callus</tissue>
    </source>
</reference>
<dbReference type="FunFam" id="3.30.200.20:FF:000228">
    <property type="entry name" value="Serine/threonine-protein kinase BIK1"/>
    <property type="match status" value="1"/>
</dbReference>
<evidence type="ECO:0000256" key="6">
    <source>
        <dbReference type="ARBA" id="ARBA00022777"/>
    </source>
</evidence>
<proteinExistence type="predicted"/>
<dbReference type="GeneID" id="100804970"/>
<feature type="domain" description="Protein kinase" evidence="10">
    <location>
        <begin position="111"/>
        <end position="390"/>
    </location>
</feature>
<dbReference type="EnsemblPlants" id="KRH07729">
    <property type="protein sequence ID" value="KRH07729"/>
    <property type="gene ID" value="GLYMA_16G106800"/>
</dbReference>
<dbReference type="GO" id="GO:0005524">
    <property type="term" value="F:ATP binding"/>
    <property type="evidence" value="ECO:0007669"/>
    <property type="project" value="UniProtKB-KW"/>
</dbReference>
<evidence type="ECO:0000313" key="13">
    <source>
        <dbReference type="Proteomes" id="UP000008827"/>
    </source>
</evidence>
<dbReference type="KEGG" id="gmx:100804970"/>
<evidence type="ECO:0000256" key="8">
    <source>
        <dbReference type="ARBA" id="ARBA00047899"/>
    </source>
</evidence>
<keyword evidence="5" id="KW-0547">Nucleotide-binding</keyword>
<name>K7MGC1_SOYBN</name>
<dbReference type="InterPro" id="IPR050823">
    <property type="entry name" value="Plant_Ser_Thr_Prot_Kinase"/>
</dbReference>
<keyword evidence="3" id="KW-1003">Cell membrane</keyword>
<dbReference type="InterPro" id="IPR001245">
    <property type="entry name" value="Ser-Thr/Tyr_kinase_cat_dom"/>
</dbReference>
<evidence type="ECO:0000256" key="4">
    <source>
        <dbReference type="ARBA" id="ARBA00022679"/>
    </source>
</evidence>
<keyword evidence="7" id="KW-0067">ATP-binding</keyword>
<evidence type="ECO:0000256" key="9">
    <source>
        <dbReference type="ARBA" id="ARBA00048679"/>
    </source>
</evidence>
<dbReference type="Gramene" id="KRH07729">
    <property type="protein sequence ID" value="KRH07729"/>
    <property type="gene ID" value="GLYMA_16G106800"/>
</dbReference>
<evidence type="ECO:0000256" key="7">
    <source>
        <dbReference type="ARBA" id="ARBA00022840"/>
    </source>
</evidence>
<sequence>MILVLICYHQQPNSTRHFFLHTMKHPSKPWKPLTTNCCTIQNQTIFGNLKPSSSDISNDIAQLPNSFHWMSFSDLGHFSSIRSNEDQIAKSFASDLYDFQLSDLRAITQNFSNSFWQGEGGFGTVHKGYIDANLRPGLKAQPVAVKILNVQGLQGHREWLAEVIFLGQLRHKNLVKLIGYCYEDEERLLIYEFMPRGSLENHLFRRKTSLPWATRLKITIGAAKGLAFLHAAKNPVIFRDFKTSNILLDSDFTAKLSDFGLARLVSEGSKSHVTTRVWGNYGYAAPEYISKGHLTTKSDVYSFGVVLIELLTGRRAIDKKRPKTEQNLVDWSKPYLSNSKRLRCIMDPRLVGQYSVKGAKEMALLALQCTSLNPKDRPRIQTAVETLENLQKFKDMAVTYGHWPQCARNGASNKVKIDLRAGGNHKRLSPLVSGRTTWF</sequence>
<evidence type="ECO:0000313" key="12">
    <source>
        <dbReference type="EnsemblPlants" id="KRH07729"/>
    </source>
</evidence>
<dbReference type="PANTHER" id="PTHR45621">
    <property type="entry name" value="OS01G0588500 PROTEIN-RELATED"/>
    <property type="match status" value="1"/>
</dbReference>
<dbReference type="SMR" id="K7MGC1"/>
<comment type="catalytic activity">
    <reaction evidence="8">
        <text>L-threonyl-[protein] + ATP = O-phospho-L-threonyl-[protein] + ADP + H(+)</text>
        <dbReference type="Rhea" id="RHEA:46608"/>
        <dbReference type="Rhea" id="RHEA-COMP:11060"/>
        <dbReference type="Rhea" id="RHEA-COMP:11605"/>
        <dbReference type="ChEBI" id="CHEBI:15378"/>
        <dbReference type="ChEBI" id="CHEBI:30013"/>
        <dbReference type="ChEBI" id="CHEBI:30616"/>
        <dbReference type="ChEBI" id="CHEBI:61977"/>
        <dbReference type="ChEBI" id="CHEBI:456216"/>
        <dbReference type="EC" id="2.7.11.1"/>
    </reaction>
</comment>
<comment type="catalytic activity">
    <reaction evidence="9">
        <text>L-seryl-[protein] + ATP = O-phospho-L-seryl-[protein] + ADP + H(+)</text>
        <dbReference type="Rhea" id="RHEA:17989"/>
        <dbReference type="Rhea" id="RHEA-COMP:9863"/>
        <dbReference type="Rhea" id="RHEA-COMP:11604"/>
        <dbReference type="ChEBI" id="CHEBI:15378"/>
        <dbReference type="ChEBI" id="CHEBI:29999"/>
        <dbReference type="ChEBI" id="CHEBI:30616"/>
        <dbReference type="ChEBI" id="CHEBI:83421"/>
        <dbReference type="ChEBI" id="CHEBI:456216"/>
        <dbReference type="EC" id="2.7.11.1"/>
    </reaction>
</comment>
<dbReference type="EC" id="2.7.11.1" evidence="2"/>
<reference evidence="12" key="2">
    <citation type="submission" date="2018-02" db="UniProtKB">
        <authorList>
            <consortium name="EnsemblPlants"/>
        </authorList>
    </citation>
    <scope>IDENTIFICATION</scope>
    <source>
        <strain evidence="12">Williams 82</strain>
    </source>
</reference>
<evidence type="ECO:0000256" key="1">
    <source>
        <dbReference type="ARBA" id="ARBA00004236"/>
    </source>
</evidence>
<keyword evidence="4" id="KW-0808">Transferase</keyword>
<dbReference type="InterPro" id="IPR011009">
    <property type="entry name" value="Kinase-like_dom_sf"/>
</dbReference>
<dbReference type="SUPFAM" id="SSF56112">
    <property type="entry name" value="Protein kinase-like (PK-like)"/>
    <property type="match status" value="1"/>
</dbReference>
<dbReference type="PaxDb" id="3847-GLYMA16G17273.1"/>
<dbReference type="Gene3D" id="3.30.200.20">
    <property type="entry name" value="Phosphorylase Kinase, domain 1"/>
    <property type="match status" value="1"/>
</dbReference>
<dbReference type="OrthoDB" id="4062651at2759"/>
<evidence type="ECO:0000313" key="11">
    <source>
        <dbReference type="EMBL" id="KRH07729.1"/>
    </source>
</evidence>
<evidence type="ECO:0000259" key="10">
    <source>
        <dbReference type="PROSITE" id="PS50011"/>
    </source>
</evidence>
<dbReference type="FunFam" id="1.10.510.10:FF:000095">
    <property type="entry name" value="protein STRUBBELIG-RECEPTOR FAMILY 8"/>
    <property type="match status" value="1"/>
</dbReference>
<organism evidence="12">
    <name type="scientific">Glycine max</name>
    <name type="common">Soybean</name>
    <name type="synonym">Glycine hispida</name>
    <dbReference type="NCBI Taxonomy" id="3847"/>
    <lineage>
        <taxon>Eukaryota</taxon>
        <taxon>Viridiplantae</taxon>
        <taxon>Streptophyta</taxon>
        <taxon>Embryophyta</taxon>
        <taxon>Tracheophyta</taxon>
        <taxon>Spermatophyta</taxon>
        <taxon>Magnoliopsida</taxon>
        <taxon>eudicotyledons</taxon>
        <taxon>Gunneridae</taxon>
        <taxon>Pentapetalae</taxon>
        <taxon>rosids</taxon>
        <taxon>fabids</taxon>
        <taxon>Fabales</taxon>
        <taxon>Fabaceae</taxon>
        <taxon>Papilionoideae</taxon>
        <taxon>50 kb inversion clade</taxon>
        <taxon>NPAAA clade</taxon>
        <taxon>indigoferoid/millettioid clade</taxon>
        <taxon>Phaseoleae</taxon>
        <taxon>Glycine</taxon>
        <taxon>Glycine subgen. Soja</taxon>
    </lineage>
</organism>
<reference evidence="11" key="3">
    <citation type="submission" date="2018-07" db="EMBL/GenBank/DDBJ databases">
        <title>WGS assembly of Glycine max.</title>
        <authorList>
            <person name="Schmutz J."/>
            <person name="Cannon S."/>
            <person name="Schlueter J."/>
            <person name="Ma J."/>
            <person name="Mitros T."/>
            <person name="Nelson W."/>
            <person name="Hyten D."/>
            <person name="Song Q."/>
            <person name="Thelen J."/>
            <person name="Cheng J."/>
            <person name="Xu D."/>
            <person name="Hellsten U."/>
            <person name="May G."/>
            <person name="Yu Y."/>
            <person name="Sakurai T."/>
            <person name="Umezawa T."/>
            <person name="Bhattacharyya M."/>
            <person name="Sandhu D."/>
            <person name="Valliyodan B."/>
            <person name="Lindquist E."/>
            <person name="Peto M."/>
            <person name="Grant D."/>
            <person name="Shu S."/>
            <person name="Goodstein D."/>
            <person name="Barry K."/>
            <person name="Futrell-Griggs M."/>
            <person name="Abernathy B."/>
            <person name="Du J."/>
            <person name="Tian Z."/>
            <person name="Zhu L."/>
            <person name="Gill N."/>
            <person name="Joshi T."/>
            <person name="Libault M."/>
            <person name="Sethuraman A."/>
            <person name="Zhang X."/>
            <person name="Shinozaki K."/>
            <person name="Nguyen H."/>
            <person name="Wing R."/>
            <person name="Cregan P."/>
            <person name="Specht J."/>
            <person name="Grimwood J."/>
            <person name="Rokhsar D."/>
            <person name="Stacey G."/>
            <person name="Shoemaker R."/>
            <person name="Jackson S."/>
        </authorList>
    </citation>
    <scope>NUCLEOTIDE SEQUENCE</scope>
    <source>
        <tissue evidence="11">Callus</tissue>
    </source>
</reference>
<evidence type="ECO:0000256" key="5">
    <source>
        <dbReference type="ARBA" id="ARBA00022741"/>
    </source>
</evidence>
<dbReference type="Proteomes" id="UP000008827">
    <property type="component" value="Chromosome 16"/>
</dbReference>
<dbReference type="GO" id="GO:0005886">
    <property type="term" value="C:plasma membrane"/>
    <property type="evidence" value="ECO:0007669"/>
    <property type="project" value="UniProtKB-SubCell"/>
</dbReference>
<keyword evidence="3" id="KW-0472">Membrane</keyword>
<dbReference type="InterPro" id="IPR000719">
    <property type="entry name" value="Prot_kinase_dom"/>
</dbReference>
<dbReference type="GO" id="GO:0004674">
    <property type="term" value="F:protein serine/threonine kinase activity"/>
    <property type="evidence" value="ECO:0007669"/>
    <property type="project" value="UniProtKB-EC"/>
</dbReference>
<gene>
    <name evidence="12" type="primary">LOC100804970</name>
    <name evidence="11" type="ORF">GLYMA_16G106800</name>
</gene>
<dbReference type="ExpressionAtlas" id="K7MGC1">
    <property type="expression patterns" value="baseline and differential"/>
</dbReference>
<dbReference type="PROSITE" id="PS50011">
    <property type="entry name" value="PROTEIN_KINASE_DOM"/>
    <property type="match status" value="1"/>
</dbReference>
<evidence type="ECO:0000256" key="3">
    <source>
        <dbReference type="ARBA" id="ARBA00022475"/>
    </source>
</evidence>
<dbReference type="Pfam" id="PF07714">
    <property type="entry name" value="PK_Tyr_Ser-Thr"/>
    <property type="match status" value="1"/>
</dbReference>
<dbReference type="HOGENOM" id="CLU_000288_21_2_1"/>
<dbReference type="AlphaFoldDB" id="K7MGC1"/>
<protein>
    <recommendedName>
        <fullName evidence="2">non-specific serine/threonine protein kinase</fullName>
        <ecNumber evidence="2">2.7.11.1</ecNumber>
    </recommendedName>
</protein>
<keyword evidence="6" id="KW-0418">Kinase</keyword>
<dbReference type="eggNOG" id="KOG1187">
    <property type="taxonomic scope" value="Eukaryota"/>
</dbReference>
<dbReference type="EMBL" id="CM000849">
    <property type="protein sequence ID" value="KRH07729.1"/>
    <property type="molecule type" value="Genomic_DNA"/>
</dbReference>
<comment type="subcellular location">
    <subcellularLocation>
        <location evidence="1">Cell membrane</location>
    </subcellularLocation>
</comment>
<keyword evidence="13" id="KW-1185">Reference proteome</keyword>
<dbReference type="Gene3D" id="1.10.510.10">
    <property type="entry name" value="Transferase(Phosphotransferase) domain 1"/>
    <property type="match status" value="1"/>
</dbReference>
<evidence type="ECO:0000256" key="2">
    <source>
        <dbReference type="ARBA" id="ARBA00012513"/>
    </source>
</evidence>
<dbReference type="CDD" id="cd14066">
    <property type="entry name" value="STKc_IRAK"/>
    <property type="match status" value="1"/>
</dbReference>